<dbReference type="GO" id="GO:0008270">
    <property type="term" value="F:zinc ion binding"/>
    <property type="evidence" value="ECO:0007669"/>
    <property type="project" value="InterPro"/>
</dbReference>
<evidence type="ECO:0000259" key="3">
    <source>
        <dbReference type="PROSITE" id="PS50048"/>
    </source>
</evidence>
<dbReference type="EMBL" id="MRCX01000416">
    <property type="protein sequence ID" value="RKK65458.1"/>
    <property type="molecule type" value="Genomic_DNA"/>
</dbReference>
<evidence type="ECO:0000313" key="6">
    <source>
        <dbReference type="Proteomes" id="UP000285084"/>
    </source>
</evidence>
<feature type="compositionally biased region" description="Basic residues" evidence="2">
    <location>
        <begin position="15"/>
        <end position="25"/>
    </location>
</feature>
<reference evidence="6 7" key="1">
    <citation type="journal article" date="2018" name="Sci. Rep.">
        <title>Characterisation of pathogen-specific regions and novel effector candidates in Fusarium oxysporum f. sp. cepae.</title>
        <authorList>
            <person name="Armitage A.D."/>
            <person name="Taylor A."/>
            <person name="Sobczyk M.K."/>
            <person name="Baxter L."/>
            <person name="Greenfield B.P."/>
            <person name="Bates H.J."/>
            <person name="Wilson F."/>
            <person name="Jackson A.C."/>
            <person name="Ott S."/>
            <person name="Harrison R.J."/>
            <person name="Clarkson J.P."/>
        </authorList>
    </citation>
    <scope>NUCLEOTIDE SEQUENCE [LARGE SCALE GENOMIC DNA]</scope>
    <source>
        <strain evidence="4 6">Fo_A13</strain>
        <strain evidence="5 7">Fo_A28</strain>
    </source>
</reference>
<dbReference type="VEuPathDB" id="FungiDB:FOC4_g10002016"/>
<dbReference type="Pfam" id="PF11951">
    <property type="entry name" value="Fungal_trans_2"/>
    <property type="match status" value="1"/>
</dbReference>
<name>A0A420PBX8_FUSOX</name>
<dbReference type="VEuPathDB" id="FungiDB:FOC1_g10001900"/>
<feature type="domain" description="Zn(2)-C6 fungal-type" evidence="3">
    <location>
        <begin position="24"/>
        <end position="54"/>
    </location>
</feature>
<dbReference type="SMART" id="SM00066">
    <property type="entry name" value="GAL4"/>
    <property type="match status" value="1"/>
</dbReference>
<feature type="region of interest" description="Disordered" evidence="2">
    <location>
        <begin position="1"/>
        <end position="25"/>
    </location>
</feature>
<dbReference type="VEuPathDB" id="FungiDB:FOZG_14693"/>
<dbReference type="InterPro" id="IPR001138">
    <property type="entry name" value="Zn2Cys6_DnaBD"/>
</dbReference>
<evidence type="ECO:0000313" key="4">
    <source>
        <dbReference type="EMBL" id="RKK65458.1"/>
    </source>
</evidence>
<dbReference type="Proteomes" id="UP000285860">
    <property type="component" value="Unassembled WGS sequence"/>
</dbReference>
<evidence type="ECO:0000256" key="1">
    <source>
        <dbReference type="ARBA" id="ARBA00023242"/>
    </source>
</evidence>
<dbReference type="InterPro" id="IPR036864">
    <property type="entry name" value="Zn2-C6_fun-type_DNA-bd_sf"/>
</dbReference>
<dbReference type="Gene3D" id="4.10.240.10">
    <property type="entry name" value="Zn(2)-C6 fungal-type DNA-binding domain"/>
    <property type="match status" value="1"/>
</dbReference>
<dbReference type="VEuPathDB" id="FungiDB:HZS61_016886"/>
<evidence type="ECO:0000313" key="5">
    <source>
        <dbReference type="EMBL" id="RKK90027.1"/>
    </source>
</evidence>
<dbReference type="GO" id="GO:0001228">
    <property type="term" value="F:DNA-binding transcription activator activity, RNA polymerase II-specific"/>
    <property type="evidence" value="ECO:0007669"/>
    <property type="project" value="TreeGrafter"/>
</dbReference>
<dbReference type="InterPro" id="IPR053157">
    <property type="entry name" value="Sterol_Uptake_Regulator"/>
</dbReference>
<dbReference type="CDD" id="cd00067">
    <property type="entry name" value="GAL4"/>
    <property type="match status" value="1"/>
</dbReference>
<dbReference type="Proteomes" id="UP000285084">
    <property type="component" value="Unassembled WGS sequence"/>
</dbReference>
<gene>
    <name evidence="5" type="ORF">BFJ68_g16571</name>
    <name evidence="4" type="ORF">BFJ69_g16258</name>
</gene>
<sequence>MSDDTGASPIPPPVRKPHKKSRSGCQNCRRRRVKCSEKRPSCRVCVRRNVRCEYPDPTRSLSSPSVSVSVLSDSHVPLSLLRSASAASAPTPTIMPLFGLYEATAETFKLTDLRLLHHWTVSTSIDICRCSKVRYIWQTILPQIGLKHSFVLHALLGLAALHIAHQDPSERGARWADGVYHHSKALDGFQKAINCITKENSEALFTWSMCNVLYVFATSNPLQDTPDIVSRSTVSIRNENILGSEWIPMIRGMHAVLEPIHNYLCFGRMSAMMSLGNWDKLNPDQDSSSLEDTHFCRTRETWKGSNCPEIYDRVLQTLRKCRLYSQQFRSMDSGTADHWGYNKEWSGPLMFIQFAPESYFSLVQQRQPPALVLFALFGALLHDLDDYWFLKGWGKAIVEVVEDVLGGYWKPWISWPLQVVRGETRCGAGGSIYVTR</sequence>
<dbReference type="VEuPathDB" id="FungiDB:FOMG_08818"/>
<dbReference type="PRINTS" id="PR00755">
    <property type="entry name" value="AFLATOXINBRP"/>
</dbReference>
<comment type="caution">
    <text evidence="5">The sequence shown here is derived from an EMBL/GenBank/DDBJ whole genome shotgun (WGS) entry which is preliminary data.</text>
</comment>
<dbReference type="VEuPathDB" id="FungiDB:FOXG_12994"/>
<evidence type="ECO:0000313" key="7">
    <source>
        <dbReference type="Proteomes" id="UP000285860"/>
    </source>
</evidence>
<organism evidence="5 7">
    <name type="scientific">Fusarium oxysporum</name>
    <name type="common">Fusarium vascular wilt</name>
    <dbReference type="NCBI Taxonomy" id="5507"/>
    <lineage>
        <taxon>Eukaryota</taxon>
        <taxon>Fungi</taxon>
        <taxon>Dikarya</taxon>
        <taxon>Ascomycota</taxon>
        <taxon>Pezizomycotina</taxon>
        <taxon>Sordariomycetes</taxon>
        <taxon>Hypocreomycetidae</taxon>
        <taxon>Hypocreales</taxon>
        <taxon>Nectriaceae</taxon>
        <taxon>Fusarium</taxon>
        <taxon>Fusarium oxysporum species complex</taxon>
    </lineage>
</organism>
<evidence type="ECO:0000256" key="2">
    <source>
        <dbReference type="SAM" id="MobiDB-lite"/>
    </source>
</evidence>
<dbReference type="EMBL" id="MRCY01000297">
    <property type="protein sequence ID" value="RKK90027.1"/>
    <property type="molecule type" value="Genomic_DNA"/>
</dbReference>
<dbReference type="PROSITE" id="PS00463">
    <property type="entry name" value="ZN2_CY6_FUNGAL_1"/>
    <property type="match status" value="1"/>
</dbReference>
<dbReference type="PANTHER" id="PTHR47784">
    <property type="entry name" value="STEROL UPTAKE CONTROL PROTEIN 2"/>
    <property type="match status" value="1"/>
</dbReference>
<dbReference type="AlphaFoldDB" id="A0A420PBX8"/>
<proteinExistence type="predicted"/>
<dbReference type="VEuPathDB" id="FungiDB:FOIG_07483"/>
<dbReference type="InterPro" id="IPR021858">
    <property type="entry name" value="Fun_TF"/>
</dbReference>
<dbReference type="PROSITE" id="PS50048">
    <property type="entry name" value="ZN2_CY6_FUNGAL_2"/>
    <property type="match status" value="1"/>
</dbReference>
<accession>A0A420PBX8</accession>
<dbReference type="Pfam" id="PF00172">
    <property type="entry name" value="Zn_clus"/>
    <property type="match status" value="1"/>
</dbReference>
<dbReference type="PANTHER" id="PTHR47784:SF5">
    <property type="entry name" value="STEROL UPTAKE CONTROL PROTEIN 2"/>
    <property type="match status" value="1"/>
</dbReference>
<protein>
    <recommendedName>
        <fullName evidence="3">Zn(2)-C6 fungal-type domain-containing protein</fullName>
    </recommendedName>
</protein>
<keyword evidence="1" id="KW-0539">Nucleus</keyword>
<dbReference type="SUPFAM" id="SSF57701">
    <property type="entry name" value="Zn2/Cys6 DNA-binding domain"/>
    <property type="match status" value="1"/>
</dbReference>